<evidence type="ECO:0000313" key="1">
    <source>
        <dbReference type="EMBL" id="KAI4324529.1"/>
    </source>
</evidence>
<reference evidence="2" key="1">
    <citation type="journal article" date="2023" name="Front. Plant Sci.">
        <title>Chromosomal-level genome assembly of Melastoma candidum provides insights into trichome evolution.</title>
        <authorList>
            <person name="Zhong Y."/>
            <person name="Wu W."/>
            <person name="Sun C."/>
            <person name="Zou P."/>
            <person name="Liu Y."/>
            <person name="Dai S."/>
            <person name="Zhou R."/>
        </authorList>
    </citation>
    <scope>NUCLEOTIDE SEQUENCE [LARGE SCALE GENOMIC DNA]</scope>
</reference>
<protein>
    <submittedName>
        <fullName evidence="1">Uncharacterized protein</fullName>
    </submittedName>
</protein>
<comment type="caution">
    <text evidence="1">The sequence shown here is derived from an EMBL/GenBank/DDBJ whole genome shotgun (WGS) entry which is preliminary data.</text>
</comment>
<evidence type="ECO:0000313" key="2">
    <source>
        <dbReference type="Proteomes" id="UP001057402"/>
    </source>
</evidence>
<keyword evidence="2" id="KW-1185">Reference proteome</keyword>
<name>A0ACB9MM99_9MYRT</name>
<organism evidence="1 2">
    <name type="scientific">Melastoma candidum</name>
    <dbReference type="NCBI Taxonomy" id="119954"/>
    <lineage>
        <taxon>Eukaryota</taxon>
        <taxon>Viridiplantae</taxon>
        <taxon>Streptophyta</taxon>
        <taxon>Embryophyta</taxon>
        <taxon>Tracheophyta</taxon>
        <taxon>Spermatophyta</taxon>
        <taxon>Magnoliopsida</taxon>
        <taxon>eudicotyledons</taxon>
        <taxon>Gunneridae</taxon>
        <taxon>Pentapetalae</taxon>
        <taxon>rosids</taxon>
        <taxon>malvids</taxon>
        <taxon>Myrtales</taxon>
        <taxon>Melastomataceae</taxon>
        <taxon>Melastomatoideae</taxon>
        <taxon>Melastomateae</taxon>
        <taxon>Melastoma</taxon>
    </lineage>
</organism>
<dbReference type="EMBL" id="CM042888">
    <property type="protein sequence ID" value="KAI4324529.1"/>
    <property type="molecule type" value="Genomic_DNA"/>
</dbReference>
<sequence>MGNYKFRLSWLYSKLRDPRTSSNSTSKSSTNSSSPRIKPRQEVVPPPADPNPRKSYHFTRELAADPLARRGPRKEPPHLEVKPGRHVGSCSFSPSTSTSNATSCSSPPRRSSPEFRFDRVLTPDPVEKTTSSSSTSSSSTSRSLSDADVVVGAVNPLGLSPILTTKKKKKVAEDVGTERRRGPTKRLFLSTSAKSPGMRIRAHSPRLLAAARRAQARKCATGQRRSGGGTDGKCAGVAVVKSSFDPWRDFRDSMVEMIVQNRIKESEDLEDLLVCYLSLNSEKYHEVIIAAFKQIWCDLTDVRLM</sequence>
<accession>A0ACB9MM99</accession>
<gene>
    <name evidence="1" type="ORF">MLD38_030012</name>
</gene>
<proteinExistence type="predicted"/>
<dbReference type="Proteomes" id="UP001057402">
    <property type="component" value="Chromosome 9"/>
</dbReference>